<dbReference type="VEuPathDB" id="PlasmoDB:Py17XNL_001205141"/>
<reference evidence="5 6" key="1">
    <citation type="journal article" date="2014" name="BMC Biol.">
        <title>A comprehensive evaluation of rodent malaria parasite genomes and gene expression.</title>
        <authorList>
            <person name="Otto T.D."/>
            <person name="Bohme U."/>
            <person name="Jackson A.P."/>
            <person name="Hunt M."/>
            <person name="Franke-Fayard B."/>
            <person name="Hoeijmakers W.A."/>
            <person name="Religa A.A."/>
            <person name="Robertson L."/>
            <person name="Sanders M."/>
            <person name="Ogun S.A."/>
            <person name="Cunningham D."/>
            <person name="Erhart A."/>
            <person name="Billker O."/>
            <person name="Khan S.M."/>
            <person name="Stunnenberg H.G."/>
            <person name="Langhorne J."/>
            <person name="Holder A.A."/>
            <person name="Waters A.P."/>
            <person name="Newbold C.I."/>
            <person name="Pain A."/>
            <person name="Berriman M."/>
            <person name="Janse C.J."/>
        </authorList>
    </citation>
    <scope>NUCLEOTIDE SEQUENCE [LARGE SCALE GENOMIC DNA]</scope>
    <source>
        <strain evidence="4 5">17X</strain>
        <strain evidence="3 6">YM</strain>
    </source>
</reference>
<dbReference type="RefSeq" id="XP_725398.2">
    <property type="nucleotide sequence ID" value="XM_720305.2"/>
</dbReference>
<keyword evidence="1" id="KW-0175">Coiled coil</keyword>
<accession>A0A077Y9G7</accession>
<feature type="coiled-coil region" evidence="1">
    <location>
        <begin position="37"/>
        <end position="91"/>
    </location>
</feature>
<name>A0A077Y9G7_PLAYE</name>
<dbReference type="VEuPathDB" id="PlasmoDB:PYYM_1227800"/>
<reference evidence="4" key="4">
    <citation type="submission" date="2019-05" db="EMBL/GenBank/DDBJ databases">
        <authorList>
            <consortium name="Pathogen Informatics"/>
        </authorList>
    </citation>
    <scope>NUCLEOTIDE SEQUENCE</scope>
    <source>
        <strain evidence="4">17X</strain>
    </source>
</reference>
<feature type="compositionally biased region" description="Polar residues" evidence="2">
    <location>
        <begin position="699"/>
        <end position="712"/>
    </location>
</feature>
<feature type="compositionally biased region" description="Polar residues" evidence="2">
    <location>
        <begin position="743"/>
        <end position="758"/>
    </location>
</feature>
<evidence type="ECO:0000256" key="1">
    <source>
        <dbReference type="SAM" id="Coils"/>
    </source>
</evidence>
<dbReference type="OMA" id="YIAYSSY"/>
<dbReference type="VEuPathDB" id="PlasmoDB:PY05006"/>
<proteinExistence type="predicted"/>
<dbReference type="EMBL" id="LM993666">
    <property type="protein sequence ID" value="VTZ80084.1"/>
    <property type="molecule type" value="Genomic_DNA"/>
</dbReference>
<dbReference type="Proteomes" id="UP000072874">
    <property type="component" value="Chromosome 12"/>
</dbReference>
<dbReference type="OrthoDB" id="371103at2759"/>
<evidence type="ECO:0000313" key="4">
    <source>
        <dbReference type="EMBL" id="VTZ80084.1"/>
    </source>
</evidence>
<gene>
    <name evidence="4" type="ORF">PY17X_1228300</name>
    <name evidence="3" type="ORF">PYYM_1227800</name>
</gene>
<feature type="region of interest" description="Disordered" evidence="2">
    <location>
        <begin position="675"/>
        <end position="795"/>
    </location>
</feature>
<dbReference type="EMBL" id="LK934640">
    <property type="protein sequence ID" value="CDU19449.1"/>
    <property type="molecule type" value="Genomic_DNA"/>
</dbReference>
<sequence>MKSEDNGSFTNIPGYYYDKKKNRYFLIDNELKKKLKKEEFNNLINEAKKKNHKNKAEETEYIKKFHKIHGIKEMKKKKKNINANKLNIKNNDNEKSTLLDKNHNSSNNIEKNLQLINNEIIFLKKSISENQNIYNVIKSIRNCHFKEDSILSLPPVFINIDNCEYISVEDLCELQLDNQSFYQKKDTNIKTPNFLNIKRSDSSPIFLNDFKFFNSNKKTLDENNKKDKLQICQHPNNVLYDGSKQNQNQNITYNSKSDENLKNVYNNQTKNYSYINSLSLKNETSVPIEHHSIEKSILIPKLYGRTYEKINSYNIENLKSKITANRYKPNFYYFYNHHTKYSGMNSINYNDAYNMILSENHNGEDINNNNNGNENDNNGMRVIEWNPLPNTQDDMIYQESHNYFENNTETGTTDEITNEARVSKSYKPSESFFHLFSNPLYEDIIFSTSKENNFSFSLGVIDLKKFLNKNNKSFMDDIIHENVYYNSETNHLCSYSKEQSELLCTSPQILSHFTIFNEEYVAYSSYPNTKDDKCLLFLLSIESFFQSSPKIETINFQTEINYFKLFPSIETNYSMHENCYNNNDMNFPSNSEYAYHYNNELDKIFICGSYPCFSFSTIKDSTPYCIWDSKKLKVHDLLLLNEDSTSYIDNILNSKRYTNPTYLTHGNTSQTVIKACSKKGKEKKKNEIEKGKKHENNKPSNQAKKIQTNQHCNNTTKRKNDNKRKHSTKDSKSEDYTDEDINNNKYEFSKKGNNNSTEKNSCNRLSKNNSSKSSLLYSTEKPKSKHNTTYNPQSPNYVKCNYNDNKKKGICCENIKKTNNNIFLLCNTENLYLCDLRCNVLNAISKLKPNEGYVNKLYSLNNNYQYILSKTNNHIGLYDMRYIPYKCNDELKNNLVVSYDRFINNDNLKKHLNDFYVIDNEQFIVSLDTYTNAVHIYDIMNTANKIINLDGHEHSKNNTLHSYINLSRIPYIYASPENEDYYYNYYKRKASETKATDSKHTNHLNPLKSYPKKDLFIGLNVQSILPLFYVKQKYCKYNFISINEGGFICTINI</sequence>
<reference evidence="4" key="2">
    <citation type="submission" date="2014-05" db="EMBL/GenBank/DDBJ databases">
        <authorList>
            <person name="Aslett M.A."/>
            <person name="De Silva N."/>
        </authorList>
    </citation>
    <scope>NUCLEOTIDE SEQUENCE</scope>
    <source>
        <strain evidence="4">17X</strain>
    </source>
</reference>
<evidence type="ECO:0000313" key="5">
    <source>
        <dbReference type="Proteomes" id="UP000072874"/>
    </source>
</evidence>
<protein>
    <submittedName>
        <fullName evidence="3">Uncharacterized protein</fullName>
    </submittedName>
</protein>
<evidence type="ECO:0000313" key="6">
    <source>
        <dbReference type="Proteomes" id="UP000072904"/>
    </source>
</evidence>
<feature type="compositionally biased region" description="Basic and acidic residues" evidence="2">
    <location>
        <begin position="684"/>
        <end position="697"/>
    </location>
</feature>
<dbReference type="VEuPathDB" id="PlasmoDB:PY17X_1228300"/>
<dbReference type="Proteomes" id="UP000072904">
    <property type="component" value="Chromosome 12"/>
</dbReference>
<feature type="compositionally biased region" description="Basic residues" evidence="2">
    <location>
        <begin position="716"/>
        <end position="727"/>
    </location>
</feature>
<reference evidence="3" key="3">
    <citation type="submission" date="2014-05" db="EMBL/GenBank/DDBJ databases">
        <authorList>
            <person name="Aslett A.Martin."/>
            <person name="De Silva Nishadi"/>
        </authorList>
    </citation>
    <scope>NUCLEOTIDE SEQUENCE</scope>
    <source>
        <strain evidence="3">YM</strain>
    </source>
</reference>
<dbReference type="KEGG" id="pyo:PY17X_1228300"/>
<feature type="compositionally biased region" description="Low complexity" evidence="2">
    <location>
        <begin position="759"/>
        <end position="778"/>
    </location>
</feature>
<evidence type="ECO:0000313" key="3">
    <source>
        <dbReference type="EMBL" id="CDU19449.1"/>
    </source>
</evidence>
<dbReference type="AlphaFoldDB" id="A0A077Y9G7"/>
<dbReference type="GeneID" id="3790737"/>
<organism evidence="3 6">
    <name type="scientific">Plasmodium yoelii</name>
    <dbReference type="NCBI Taxonomy" id="5861"/>
    <lineage>
        <taxon>Eukaryota</taxon>
        <taxon>Sar</taxon>
        <taxon>Alveolata</taxon>
        <taxon>Apicomplexa</taxon>
        <taxon>Aconoidasida</taxon>
        <taxon>Haemosporida</taxon>
        <taxon>Plasmodiidae</taxon>
        <taxon>Plasmodium</taxon>
        <taxon>Plasmodium (Vinckeia)</taxon>
    </lineage>
</organism>
<evidence type="ECO:0000256" key="2">
    <source>
        <dbReference type="SAM" id="MobiDB-lite"/>
    </source>
</evidence>